<dbReference type="Pfam" id="PF14341">
    <property type="entry name" value="PilX_N"/>
    <property type="match status" value="1"/>
</dbReference>
<sequence length="274" mass="30520">MKKYLYERGSTLIVVLILLVLISVIGLYAMRHSILNLKLATNAQVQTMLMQTTDVALDHLEKHFNDNEQVGFSTTPIGQVLLDGNQGKELQFCFKPTEIDSDDELTDSVFFSLRDFRIITRKAKDDIEAATSVESGSYDATCDPTTMFSISRKALVTQVAVVNPDDPTVELGRFALTTKKTDLKDVNIETKRVRVTVTSLAPALAPSVDIDDMQDCLQQRMMDEKTLKNMEITTEGQVKVQTVHECLNNLGVPVNTQVSEYIVNLAETRSPVAE</sequence>
<evidence type="ECO:0000259" key="2">
    <source>
        <dbReference type="Pfam" id="PF14341"/>
    </source>
</evidence>
<accession>A0ABR8VXF5</accession>
<keyword evidence="1" id="KW-0472">Membrane</keyword>
<proteinExistence type="predicted"/>
<evidence type="ECO:0000313" key="4">
    <source>
        <dbReference type="Proteomes" id="UP000621930"/>
    </source>
</evidence>
<keyword evidence="1" id="KW-0812">Transmembrane</keyword>
<name>A0ABR8VXF5_9GAMM</name>
<organism evidence="3 4">
    <name type="scientific">Acinetobacter pecorum</name>
    <dbReference type="NCBI Taxonomy" id="2762215"/>
    <lineage>
        <taxon>Bacteria</taxon>
        <taxon>Pseudomonadati</taxon>
        <taxon>Pseudomonadota</taxon>
        <taxon>Gammaproteobacteria</taxon>
        <taxon>Moraxellales</taxon>
        <taxon>Moraxellaceae</taxon>
        <taxon>Acinetobacter</taxon>
    </lineage>
</organism>
<gene>
    <name evidence="3" type="ORF">H9629_08880</name>
</gene>
<keyword evidence="4" id="KW-1185">Reference proteome</keyword>
<feature type="domain" description="Type 4 fimbrial biogenesis protein PilX N-terminal" evidence="2">
    <location>
        <begin position="8"/>
        <end position="57"/>
    </location>
</feature>
<evidence type="ECO:0000256" key="1">
    <source>
        <dbReference type="SAM" id="Phobius"/>
    </source>
</evidence>
<dbReference type="InterPro" id="IPR025746">
    <property type="entry name" value="PilX_N_dom"/>
</dbReference>
<comment type="caution">
    <text evidence="3">The sequence shown here is derived from an EMBL/GenBank/DDBJ whole genome shotgun (WGS) entry which is preliminary data.</text>
</comment>
<dbReference type="EMBL" id="JACSPT010000010">
    <property type="protein sequence ID" value="MBD8009450.1"/>
    <property type="molecule type" value="Genomic_DNA"/>
</dbReference>
<dbReference type="Proteomes" id="UP000621930">
    <property type="component" value="Unassembled WGS sequence"/>
</dbReference>
<protein>
    <recommendedName>
        <fullName evidence="2">Type 4 fimbrial biogenesis protein PilX N-terminal domain-containing protein</fullName>
    </recommendedName>
</protein>
<reference evidence="3 4" key="1">
    <citation type="submission" date="2020-08" db="EMBL/GenBank/DDBJ databases">
        <title>A Genomic Blueprint of the Chicken Gut Microbiome.</title>
        <authorList>
            <person name="Gilroy R."/>
            <person name="Ravi A."/>
            <person name="Getino M."/>
            <person name="Pursley I."/>
            <person name="Horton D.L."/>
            <person name="Alikhan N.-F."/>
            <person name="Baker D."/>
            <person name="Gharbi K."/>
            <person name="Hall N."/>
            <person name="Watson M."/>
            <person name="Adriaenssens E.M."/>
            <person name="Foster-Nyarko E."/>
            <person name="Jarju S."/>
            <person name="Secka A."/>
            <person name="Antonio M."/>
            <person name="Oren A."/>
            <person name="Chaudhuri R."/>
            <person name="La Ragione R.M."/>
            <person name="Hildebrand F."/>
            <person name="Pallen M.J."/>
        </authorList>
    </citation>
    <scope>NUCLEOTIDE SEQUENCE [LARGE SCALE GENOMIC DNA]</scope>
    <source>
        <strain evidence="3 4">Sa1BUA6</strain>
    </source>
</reference>
<feature type="transmembrane region" description="Helical" evidence="1">
    <location>
        <begin position="12"/>
        <end position="30"/>
    </location>
</feature>
<evidence type="ECO:0000313" key="3">
    <source>
        <dbReference type="EMBL" id="MBD8009450.1"/>
    </source>
</evidence>
<keyword evidence="1" id="KW-1133">Transmembrane helix</keyword>
<dbReference type="RefSeq" id="WP_191730951.1">
    <property type="nucleotide sequence ID" value="NZ_JACSPT010000010.1"/>
</dbReference>